<evidence type="ECO:0000313" key="2">
    <source>
        <dbReference type="Proteomes" id="UP000701698"/>
    </source>
</evidence>
<protein>
    <submittedName>
        <fullName evidence="1">Uncharacterized protein</fullName>
    </submittedName>
</protein>
<reference evidence="1" key="2">
    <citation type="journal article" date="2021" name="Microbiome">
        <title>Successional dynamics and alternative stable states in a saline activated sludge microbial community over 9 years.</title>
        <authorList>
            <person name="Wang Y."/>
            <person name="Ye J."/>
            <person name="Ju F."/>
            <person name="Liu L."/>
            <person name="Boyd J.A."/>
            <person name="Deng Y."/>
            <person name="Parks D.H."/>
            <person name="Jiang X."/>
            <person name="Yin X."/>
            <person name="Woodcroft B.J."/>
            <person name="Tyson G.W."/>
            <person name="Hugenholtz P."/>
            <person name="Polz M.F."/>
            <person name="Zhang T."/>
        </authorList>
    </citation>
    <scope>NUCLEOTIDE SEQUENCE</scope>
    <source>
        <strain evidence="1">HKST-UBA01</strain>
    </source>
</reference>
<proteinExistence type="predicted"/>
<evidence type="ECO:0000313" key="1">
    <source>
        <dbReference type="EMBL" id="MCA9390270.1"/>
    </source>
</evidence>
<dbReference type="Proteomes" id="UP000701698">
    <property type="component" value="Unassembled WGS sequence"/>
</dbReference>
<organism evidence="1 2">
    <name type="scientific">candidate division WWE3 bacterium</name>
    <dbReference type="NCBI Taxonomy" id="2053526"/>
    <lineage>
        <taxon>Bacteria</taxon>
        <taxon>Katanobacteria</taxon>
    </lineage>
</organism>
<reference evidence="1" key="1">
    <citation type="submission" date="2020-04" db="EMBL/GenBank/DDBJ databases">
        <authorList>
            <person name="Zhang T."/>
        </authorList>
    </citation>
    <scope>NUCLEOTIDE SEQUENCE</scope>
    <source>
        <strain evidence="1">HKST-UBA01</strain>
    </source>
</reference>
<dbReference type="EMBL" id="JAGQKX010000056">
    <property type="protein sequence ID" value="MCA9390270.1"/>
    <property type="molecule type" value="Genomic_DNA"/>
</dbReference>
<name>A0A955LH23_UNCKA</name>
<accession>A0A955LH23</accession>
<comment type="caution">
    <text evidence="1">The sequence shown here is derived from an EMBL/GenBank/DDBJ whole genome shotgun (WGS) entry which is preliminary data.</text>
</comment>
<gene>
    <name evidence="1" type="ORF">KC571_02595</name>
</gene>
<sequence>MPQLVVYCRRGTIRETTKQNKLLNEMSQVVADTLGFETNQVGGLWIVPSVIADEVQLHVNVEFSASIWNFWKYLKWVSLVQEKLTEYLQGSNLVPENTMVGVWVRPKWEASFNAFIKMW</sequence>
<dbReference type="AlphaFoldDB" id="A0A955LH23"/>